<evidence type="ECO:0000256" key="1">
    <source>
        <dbReference type="SAM" id="MobiDB-lite"/>
    </source>
</evidence>
<evidence type="ECO:0000313" key="3">
    <source>
        <dbReference type="EMBL" id="CAI0463748.1"/>
    </source>
</evidence>
<dbReference type="Proteomes" id="UP001154282">
    <property type="component" value="Unassembled WGS sequence"/>
</dbReference>
<organism evidence="3 4">
    <name type="scientific">Linum tenue</name>
    <dbReference type="NCBI Taxonomy" id="586396"/>
    <lineage>
        <taxon>Eukaryota</taxon>
        <taxon>Viridiplantae</taxon>
        <taxon>Streptophyta</taxon>
        <taxon>Embryophyta</taxon>
        <taxon>Tracheophyta</taxon>
        <taxon>Spermatophyta</taxon>
        <taxon>Magnoliopsida</taxon>
        <taxon>eudicotyledons</taxon>
        <taxon>Gunneridae</taxon>
        <taxon>Pentapetalae</taxon>
        <taxon>rosids</taxon>
        <taxon>fabids</taxon>
        <taxon>Malpighiales</taxon>
        <taxon>Linaceae</taxon>
        <taxon>Linum</taxon>
    </lineage>
</organism>
<dbReference type="PROSITE" id="PS50076">
    <property type="entry name" value="DNAJ_2"/>
    <property type="match status" value="1"/>
</dbReference>
<feature type="compositionally biased region" description="Polar residues" evidence="1">
    <location>
        <begin position="416"/>
        <end position="427"/>
    </location>
</feature>
<dbReference type="InterPro" id="IPR036869">
    <property type="entry name" value="J_dom_sf"/>
</dbReference>
<dbReference type="FunFam" id="1.10.287.110:FF:000086">
    <property type="entry name" value="Chaperone protein dnaJ 10"/>
    <property type="match status" value="1"/>
</dbReference>
<protein>
    <recommendedName>
        <fullName evidence="2">J domain-containing protein</fullName>
    </recommendedName>
</protein>
<proteinExistence type="predicted"/>
<dbReference type="InterPro" id="IPR052423">
    <property type="entry name" value="EMIR"/>
</dbReference>
<feature type="region of interest" description="Disordered" evidence="1">
    <location>
        <begin position="356"/>
        <end position="427"/>
    </location>
</feature>
<dbReference type="Pfam" id="PF00226">
    <property type="entry name" value="DnaJ"/>
    <property type="match status" value="1"/>
</dbReference>
<evidence type="ECO:0000259" key="2">
    <source>
        <dbReference type="PROSITE" id="PS50076"/>
    </source>
</evidence>
<dbReference type="CDD" id="cd06257">
    <property type="entry name" value="DnaJ"/>
    <property type="match status" value="1"/>
</dbReference>
<dbReference type="PANTHER" id="PTHR44094">
    <property type="entry name" value="DNAJ HEAT SHOCK N-TERMINAL DOMAIN-CONTAINING PROTEIN"/>
    <property type="match status" value="1"/>
</dbReference>
<gene>
    <name evidence="3" type="ORF">LITE_LOCUS35874</name>
</gene>
<sequence>MVKETEYYDVLGVSPTATEAEIKKAYYIKARQVHPDKNPNDPQAAQNFQVLGEAYQVLSDSTQRQAYDAYGKSGISTEGIIDPAAIFAMLFGSELFEDYIGQLAMASMASLDIFTEGEQFDTKKLQDKILICSDNPLLILSRLHLQIDYVQVVQKEREERLAETLKNRLHQYVQGNKEEFVKHAESEVTRLSNAAYGVDMLNTIGYIYVRQAAKDLGKKAMYLGVPFVAEWFRNKGHFIKSQVTAATGAFALIQLQEDMKKQLNAEGNYTEEELEEYMQSHKKLMINSLWKLNVADIEATLSHVCQMVLQENGVSKEELRSRAKGLKTLGKVFQRVTSTNGSEGEADVGSALHKLRGSESSHEAFSPGSSPRSGTTEGSSYSSLFSQSPYVASPQVGGGQSNYDFPRPTAPPGANRCSSTAPSLASR</sequence>
<dbReference type="PROSITE" id="PS00636">
    <property type="entry name" value="DNAJ_1"/>
    <property type="match status" value="1"/>
</dbReference>
<dbReference type="Gene3D" id="1.10.287.110">
    <property type="entry name" value="DnaJ domain"/>
    <property type="match status" value="1"/>
</dbReference>
<evidence type="ECO:0000313" key="4">
    <source>
        <dbReference type="Proteomes" id="UP001154282"/>
    </source>
</evidence>
<dbReference type="InterPro" id="IPR026894">
    <property type="entry name" value="DnaJ_X"/>
</dbReference>
<accession>A0AAV0NZZ5</accession>
<feature type="compositionally biased region" description="Polar residues" evidence="1">
    <location>
        <begin position="367"/>
        <end position="378"/>
    </location>
</feature>
<name>A0AAV0NZZ5_9ROSI</name>
<dbReference type="InterPro" id="IPR001623">
    <property type="entry name" value="DnaJ_domain"/>
</dbReference>
<reference evidence="3" key="1">
    <citation type="submission" date="2022-08" db="EMBL/GenBank/DDBJ databases">
        <authorList>
            <person name="Gutierrez-Valencia J."/>
        </authorList>
    </citation>
    <scope>NUCLEOTIDE SEQUENCE</scope>
</reference>
<dbReference type="InterPro" id="IPR018253">
    <property type="entry name" value="DnaJ_domain_CS"/>
</dbReference>
<dbReference type="SMART" id="SM00271">
    <property type="entry name" value="DnaJ"/>
    <property type="match status" value="1"/>
</dbReference>
<keyword evidence="4" id="KW-1185">Reference proteome</keyword>
<feature type="domain" description="J" evidence="2">
    <location>
        <begin position="6"/>
        <end position="71"/>
    </location>
</feature>
<dbReference type="AlphaFoldDB" id="A0AAV0NZZ5"/>
<dbReference type="SUPFAM" id="SSF46565">
    <property type="entry name" value="Chaperone J-domain"/>
    <property type="match status" value="1"/>
</dbReference>
<comment type="caution">
    <text evidence="3">The sequence shown here is derived from an EMBL/GenBank/DDBJ whole genome shotgun (WGS) entry which is preliminary data.</text>
</comment>
<dbReference type="EMBL" id="CAMGYJ010000008">
    <property type="protein sequence ID" value="CAI0463748.1"/>
    <property type="molecule type" value="Genomic_DNA"/>
</dbReference>
<feature type="compositionally biased region" description="Low complexity" evidence="1">
    <location>
        <begin position="379"/>
        <end position="388"/>
    </location>
</feature>
<dbReference type="Pfam" id="PF14308">
    <property type="entry name" value="DnaJ-X"/>
    <property type="match status" value="1"/>
</dbReference>
<dbReference type="PANTHER" id="PTHR44094:SF17">
    <property type="entry name" value="CHAPERONE PROTEIN DNAJ 10"/>
    <property type="match status" value="1"/>
</dbReference>
<dbReference type="PRINTS" id="PR00625">
    <property type="entry name" value="JDOMAIN"/>
</dbReference>